<protein>
    <submittedName>
        <fullName evidence="1">Uncharacterized protein</fullName>
    </submittedName>
</protein>
<gene>
    <name evidence="1" type="primary">ORF148130</name>
</gene>
<name>A0A0B7AXA5_9EUPU</name>
<organism evidence="1">
    <name type="scientific">Arion vulgaris</name>
    <dbReference type="NCBI Taxonomy" id="1028688"/>
    <lineage>
        <taxon>Eukaryota</taxon>
        <taxon>Metazoa</taxon>
        <taxon>Spiralia</taxon>
        <taxon>Lophotrochozoa</taxon>
        <taxon>Mollusca</taxon>
        <taxon>Gastropoda</taxon>
        <taxon>Heterobranchia</taxon>
        <taxon>Euthyneura</taxon>
        <taxon>Panpulmonata</taxon>
        <taxon>Eupulmonata</taxon>
        <taxon>Stylommatophora</taxon>
        <taxon>Helicina</taxon>
        <taxon>Arionoidea</taxon>
        <taxon>Arionidae</taxon>
        <taxon>Arion</taxon>
    </lineage>
</organism>
<proteinExistence type="predicted"/>
<accession>A0A0B7AXA5</accession>
<dbReference type="AlphaFoldDB" id="A0A0B7AXA5"/>
<dbReference type="EMBL" id="HACG01038553">
    <property type="protein sequence ID" value="CEK85418.1"/>
    <property type="molecule type" value="Transcribed_RNA"/>
</dbReference>
<feature type="non-terminal residue" evidence="1">
    <location>
        <position position="90"/>
    </location>
</feature>
<evidence type="ECO:0000313" key="1">
    <source>
        <dbReference type="EMBL" id="CEK85418.1"/>
    </source>
</evidence>
<reference evidence="1" key="1">
    <citation type="submission" date="2014-12" db="EMBL/GenBank/DDBJ databases">
        <title>Insight into the proteome of Arion vulgaris.</title>
        <authorList>
            <person name="Aradska J."/>
            <person name="Bulat T."/>
            <person name="Smidak R."/>
            <person name="Sarate P."/>
            <person name="Gangsoo J."/>
            <person name="Sialana F."/>
            <person name="Bilban M."/>
            <person name="Lubec G."/>
        </authorList>
    </citation>
    <scope>NUCLEOTIDE SEQUENCE</scope>
    <source>
        <tissue evidence="1">Skin</tissue>
    </source>
</reference>
<sequence>MCLPLHTYEMRLDTNYTDHKGLSKEGGRLPQTDHEISYEEARTTIGWQYKVKWSKDHPQHSIRDGYYGLYRSKQVFIPAITSFGPICSTI</sequence>